<dbReference type="EMBL" id="JACGWN010000001">
    <property type="protein sequence ID" value="KAL0462620.1"/>
    <property type="molecule type" value="Genomic_DNA"/>
</dbReference>
<reference evidence="2" key="1">
    <citation type="submission" date="2020-06" db="EMBL/GenBank/DDBJ databases">
        <authorList>
            <person name="Li T."/>
            <person name="Hu X."/>
            <person name="Zhang T."/>
            <person name="Song X."/>
            <person name="Zhang H."/>
            <person name="Dai N."/>
            <person name="Sheng W."/>
            <person name="Hou X."/>
            <person name="Wei L."/>
        </authorList>
    </citation>
    <scope>NUCLEOTIDE SEQUENCE</scope>
    <source>
        <strain evidence="2">KEN1</strain>
        <tissue evidence="2">Leaf</tissue>
    </source>
</reference>
<feature type="region of interest" description="Disordered" evidence="1">
    <location>
        <begin position="1"/>
        <end position="31"/>
    </location>
</feature>
<proteinExistence type="predicted"/>
<evidence type="ECO:0000256" key="1">
    <source>
        <dbReference type="SAM" id="MobiDB-lite"/>
    </source>
</evidence>
<organism evidence="2">
    <name type="scientific">Sesamum latifolium</name>
    <dbReference type="NCBI Taxonomy" id="2727402"/>
    <lineage>
        <taxon>Eukaryota</taxon>
        <taxon>Viridiplantae</taxon>
        <taxon>Streptophyta</taxon>
        <taxon>Embryophyta</taxon>
        <taxon>Tracheophyta</taxon>
        <taxon>Spermatophyta</taxon>
        <taxon>Magnoliopsida</taxon>
        <taxon>eudicotyledons</taxon>
        <taxon>Gunneridae</taxon>
        <taxon>Pentapetalae</taxon>
        <taxon>asterids</taxon>
        <taxon>lamiids</taxon>
        <taxon>Lamiales</taxon>
        <taxon>Pedaliaceae</taxon>
        <taxon>Sesamum</taxon>
    </lineage>
</organism>
<protein>
    <submittedName>
        <fullName evidence="2">Uncharacterized protein</fullName>
    </submittedName>
</protein>
<reference evidence="2" key="2">
    <citation type="journal article" date="2024" name="Plant">
        <title>Genomic evolution and insights into agronomic trait innovations of Sesamum species.</title>
        <authorList>
            <person name="Miao H."/>
            <person name="Wang L."/>
            <person name="Qu L."/>
            <person name="Liu H."/>
            <person name="Sun Y."/>
            <person name="Le M."/>
            <person name="Wang Q."/>
            <person name="Wei S."/>
            <person name="Zheng Y."/>
            <person name="Lin W."/>
            <person name="Duan Y."/>
            <person name="Cao H."/>
            <person name="Xiong S."/>
            <person name="Wang X."/>
            <person name="Wei L."/>
            <person name="Li C."/>
            <person name="Ma Q."/>
            <person name="Ju M."/>
            <person name="Zhao R."/>
            <person name="Li G."/>
            <person name="Mu C."/>
            <person name="Tian Q."/>
            <person name="Mei H."/>
            <person name="Zhang T."/>
            <person name="Gao T."/>
            <person name="Zhang H."/>
        </authorList>
    </citation>
    <scope>NUCLEOTIDE SEQUENCE</scope>
    <source>
        <strain evidence="2">KEN1</strain>
    </source>
</reference>
<accession>A0AAW2YAA6</accession>
<dbReference type="AlphaFoldDB" id="A0AAW2YAA6"/>
<evidence type="ECO:0000313" key="2">
    <source>
        <dbReference type="EMBL" id="KAL0462620.1"/>
    </source>
</evidence>
<gene>
    <name evidence="2" type="ORF">Slati_0149600</name>
</gene>
<sequence length="113" mass="12533">MRETLPGNDPSEETSRRMGQDLSEPSSGKRWSLRQAMWPPVICWTRPLRRRCGVMRKRGPLLGGGKGGDLIIGGLGTSFLNLSTIQQLVDEFHIPPSFTIYVPSPDSRPCSPL</sequence>
<name>A0AAW2YAA6_9LAMI</name>
<comment type="caution">
    <text evidence="2">The sequence shown here is derived from an EMBL/GenBank/DDBJ whole genome shotgun (WGS) entry which is preliminary data.</text>
</comment>